<evidence type="ECO:0000256" key="5">
    <source>
        <dbReference type="ARBA" id="ARBA00022737"/>
    </source>
</evidence>
<reference evidence="8 9" key="1">
    <citation type="submission" date="2024-04" db="EMBL/GenBank/DDBJ databases">
        <title>Genome assembly C_amara_ONT_v2.</title>
        <authorList>
            <person name="Yant L."/>
            <person name="Moore C."/>
            <person name="Slenker M."/>
        </authorList>
    </citation>
    <scope>NUCLEOTIDE SEQUENCE [LARGE SCALE GENOMIC DNA]</scope>
    <source>
        <tissue evidence="8">Leaf</tissue>
    </source>
</reference>
<dbReference type="Proteomes" id="UP001558713">
    <property type="component" value="Unassembled WGS sequence"/>
</dbReference>
<comment type="subcellular location">
    <subcellularLocation>
        <location evidence="1">Nucleus</location>
        <location evidence="1">Nucleolus</location>
    </subcellularLocation>
</comment>
<proteinExistence type="predicted"/>
<evidence type="ECO:0000256" key="6">
    <source>
        <dbReference type="ARBA" id="ARBA00023242"/>
    </source>
</evidence>
<evidence type="ECO:0000259" key="7">
    <source>
        <dbReference type="SMART" id="SM01035"/>
    </source>
</evidence>
<dbReference type="SMART" id="SM01035">
    <property type="entry name" value="BOP1NT"/>
    <property type="match status" value="1"/>
</dbReference>
<feature type="domain" description="BOP1 N-terminal" evidence="7">
    <location>
        <begin position="1"/>
        <end position="106"/>
    </location>
</feature>
<evidence type="ECO:0000256" key="3">
    <source>
        <dbReference type="ARBA" id="ARBA00022552"/>
    </source>
</evidence>
<name>A0ABD0ZK69_CARAN</name>
<evidence type="ECO:0000256" key="1">
    <source>
        <dbReference type="ARBA" id="ARBA00004604"/>
    </source>
</evidence>
<dbReference type="Pfam" id="PF08145">
    <property type="entry name" value="BOP1NT"/>
    <property type="match status" value="1"/>
</dbReference>
<keyword evidence="6" id="KW-0539">Nucleus</keyword>
<sequence length="109" mass="13026">MDHDSKNWCKIYDEYNDEEVELTKDERKLISRMLKGEAPRADFDPYAPYVDWFKWDNVIHPLSSAPELKRMFIPSKWEAKSIPAYENALKESFDRCLDLYLCPKEESED</sequence>
<gene>
    <name evidence="8" type="ORF">V5N11_031155</name>
</gene>
<evidence type="ECO:0000256" key="4">
    <source>
        <dbReference type="ARBA" id="ARBA00022574"/>
    </source>
</evidence>
<dbReference type="InterPro" id="IPR012953">
    <property type="entry name" value="BOP1_N_dom"/>
</dbReference>
<keyword evidence="4" id="KW-0853">WD repeat</keyword>
<keyword evidence="2" id="KW-0690">Ribosome biogenesis</keyword>
<dbReference type="AlphaFoldDB" id="A0ABD0ZK69"/>
<dbReference type="PANTHER" id="PTHR17605">
    <property type="entry name" value="RIBOSOME BIOGENESIS PROTEIN BOP1 BLOCK OF PROLIFERATION 1 PROTEIN"/>
    <property type="match status" value="1"/>
</dbReference>
<dbReference type="GO" id="GO:0006364">
    <property type="term" value="P:rRNA processing"/>
    <property type="evidence" value="ECO:0007669"/>
    <property type="project" value="UniProtKB-KW"/>
</dbReference>
<comment type="caution">
    <text evidence="8">The sequence shown here is derived from an EMBL/GenBank/DDBJ whole genome shotgun (WGS) entry which is preliminary data.</text>
</comment>
<evidence type="ECO:0000313" key="8">
    <source>
        <dbReference type="EMBL" id="KAL1195063.1"/>
    </source>
</evidence>
<keyword evidence="5" id="KW-0677">Repeat</keyword>
<protein>
    <submittedName>
        <fullName evidence="8">Ribosome biogenesis protein BOP1</fullName>
    </submittedName>
</protein>
<dbReference type="InterPro" id="IPR028598">
    <property type="entry name" value="BOP1/Erb1"/>
</dbReference>
<dbReference type="GO" id="GO:0005730">
    <property type="term" value="C:nucleolus"/>
    <property type="evidence" value="ECO:0007669"/>
    <property type="project" value="UniProtKB-SubCell"/>
</dbReference>
<evidence type="ECO:0000256" key="2">
    <source>
        <dbReference type="ARBA" id="ARBA00022517"/>
    </source>
</evidence>
<keyword evidence="3" id="KW-0698">rRNA processing</keyword>
<keyword evidence="9" id="KW-1185">Reference proteome</keyword>
<accession>A0ABD0ZK69</accession>
<organism evidence="8 9">
    <name type="scientific">Cardamine amara subsp. amara</name>
    <dbReference type="NCBI Taxonomy" id="228776"/>
    <lineage>
        <taxon>Eukaryota</taxon>
        <taxon>Viridiplantae</taxon>
        <taxon>Streptophyta</taxon>
        <taxon>Embryophyta</taxon>
        <taxon>Tracheophyta</taxon>
        <taxon>Spermatophyta</taxon>
        <taxon>Magnoliopsida</taxon>
        <taxon>eudicotyledons</taxon>
        <taxon>Gunneridae</taxon>
        <taxon>Pentapetalae</taxon>
        <taxon>rosids</taxon>
        <taxon>malvids</taxon>
        <taxon>Brassicales</taxon>
        <taxon>Brassicaceae</taxon>
        <taxon>Cardamineae</taxon>
        <taxon>Cardamine</taxon>
    </lineage>
</organism>
<evidence type="ECO:0000313" key="9">
    <source>
        <dbReference type="Proteomes" id="UP001558713"/>
    </source>
</evidence>
<dbReference type="EMBL" id="JBANAX010000737">
    <property type="protein sequence ID" value="KAL1195063.1"/>
    <property type="molecule type" value="Genomic_DNA"/>
</dbReference>
<dbReference type="PANTHER" id="PTHR17605:SF0">
    <property type="entry name" value="RIBOSOME BIOGENESIS PROTEIN BOP1"/>
    <property type="match status" value="1"/>
</dbReference>